<evidence type="ECO:0000313" key="1">
    <source>
        <dbReference type="EMBL" id="RNB75123.1"/>
    </source>
</evidence>
<name>A0A3M8CHV9_9BACL</name>
<organism evidence="1 2">
    <name type="scientific">Brevibacillus panacihumi</name>
    <dbReference type="NCBI Taxonomy" id="497735"/>
    <lineage>
        <taxon>Bacteria</taxon>
        <taxon>Bacillati</taxon>
        <taxon>Bacillota</taxon>
        <taxon>Bacilli</taxon>
        <taxon>Bacillales</taxon>
        <taxon>Paenibacillaceae</taxon>
        <taxon>Brevibacillus</taxon>
    </lineage>
</organism>
<dbReference type="PANTHER" id="PTHR40084">
    <property type="entry name" value="PHOSPHOHYDROLASE, PHP FAMILY"/>
    <property type="match status" value="1"/>
</dbReference>
<reference evidence="1 2" key="1">
    <citation type="submission" date="2018-10" db="EMBL/GenBank/DDBJ databases">
        <title>Phylogenomics of Brevibacillus.</title>
        <authorList>
            <person name="Dunlap C."/>
        </authorList>
    </citation>
    <scope>NUCLEOTIDE SEQUENCE [LARGE SCALE GENOMIC DNA]</scope>
    <source>
        <strain evidence="1 2">JCM 15085</strain>
    </source>
</reference>
<evidence type="ECO:0000313" key="2">
    <source>
        <dbReference type="Proteomes" id="UP000281915"/>
    </source>
</evidence>
<dbReference type="AlphaFoldDB" id="A0A3M8CHV9"/>
<dbReference type="SUPFAM" id="SSF89550">
    <property type="entry name" value="PHP domain-like"/>
    <property type="match status" value="1"/>
</dbReference>
<dbReference type="SUPFAM" id="SSF47781">
    <property type="entry name" value="RuvA domain 2-like"/>
    <property type="match status" value="1"/>
</dbReference>
<proteinExistence type="predicted"/>
<sequence length="396" mass="43515">MDKGKSPWKPFFCDMHIHIGGTRSGRPVKITASRSMTITRILEEASNRKGMEMIGVIDAHSPEVQEELLDLISQGEAQELAAGGIAFQQTVLILGCEVEIKEEGRGEAHFLVYLPTLAAMQAFTRWLSARCKNVHLSSQRIHASIQDLQEIASELGGTVVPAHIFTPHKGLYGSCTDSMREVMDPGLVEAVELGLSANTRMADQISELWDKTFLTNSDAHSLGKIGREYQSILMAERSYTEWRKALKREQGRGVLVNYGLTPQLGKYHLTACQGCQTLLPPDSTLRCPVCGFKRVVRGVAARIEQLADRELGQHPSFRPPYVEQVPLEFIPGVGPKLLQKLYASFGTQMDVLHRASEEDLANVAGEKIAALIVRAREGALAVQAGAAGTYGRIVDR</sequence>
<dbReference type="Gene3D" id="3.20.20.140">
    <property type="entry name" value="Metal-dependent hydrolases"/>
    <property type="match status" value="1"/>
</dbReference>
<accession>A0A3M8CHV9</accession>
<dbReference type="InterPro" id="IPR016195">
    <property type="entry name" value="Pol/histidinol_Pase-like"/>
</dbReference>
<dbReference type="EMBL" id="RHHT01000046">
    <property type="protein sequence ID" value="RNB75123.1"/>
    <property type="molecule type" value="Genomic_DNA"/>
</dbReference>
<comment type="caution">
    <text evidence="1">The sequence shown here is derived from an EMBL/GenBank/DDBJ whole genome shotgun (WGS) entry which is preliminary data.</text>
</comment>
<protein>
    <submittedName>
        <fullName evidence="1">TIGR00375 family protein</fullName>
    </submittedName>
</protein>
<gene>
    <name evidence="1" type="ORF">EDM58_19385</name>
</gene>
<dbReference type="InterPro" id="IPR010994">
    <property type="entry name" value="RuvA_2-like"/>
</dbReference>
<dbReference type="Gene3D" id="1.10.150.20">
    <property type="entry name" value="5' to 3' exonuclease, C-terminal subdomain"/>
    <property type="match status" value="1"/>
</dbReference>
<dbReference type="CDD" id="cd19067">
    <property type="entry name" value="PfuEndoQ-like"/>
    <property type="match status" value="1"/>
</dbReference>
<dbReference type="Proteomes" id="UP000281915">
    <property type="component" value="Unassembled WGS sequence"/>
</dbReference>
<dbReference type="PANTHER" id="PTHR40084:SF1">
    <property type="entry name" value="PHOSPHOTRANSFERASE"/>
    <property type="match status" value="1"/>
</dbReference>
<dbReference type="RefSeq" id="WP_122914782.1">
    <property type="nucleotide sequence ID" value="NZ_RHHT01000046.1"/>
</dbReference>